<dbReference type="Pfam" id="PF12974">
    <property type="entry name" value="Phosphonate-bd"/>
    <property type="match status" value="1"/>
</dbReference>
<dbReference type="PANTHER" id="PTHR35841">
    <property type="entry name" value="PHOSPHONATES-BINDING PERIPLASMIC PROTEIN"/>
    <property type="match status" value="1"/>
</dbReference>
<organism evidence="1 2">
    <name type="scientific">Motiliproteus coralliicola</name>
    <dbReference type="NCBI Taxonomy" id="2283196"/>
    <lineage>
        <taxon>Bacteria</taxon>
        <taxon>Pseudomonadati</taxon>
        <taxon>Pseudomonadota</taxon>
        <taxon>Gammaproteobacteria</taxon>
        <taxon>Oceanospirillales</taxon>
        <taxon>Oceanospirillaceae</taxon>
        <taxon>Motiliproteus</taxon>
    </lineage>
</organism>
<name>A0A369WES8_9GAMM</name>
<sequence length="263" mass="29012">MPLLNLIASLPWYDLPASQNALDLFWHRLRAELERQSVSGLPQQLNRELTPQQLWQRPELLLSQCCGPDLFTEQAAGLEPIARPVFRDLACTPGSYFSHIVTTRSAPVIKHPRLVVNAPSSRSGCLALLEWLDEQGIDVEAEPPLISGSHQQSLQYLREGRADLAAIDAHSWGLLDHHDLTVIGRSREAEAPPFVRHRHNPIPTAVLYAALEKTVQVLGSSIGISELIETDIEVYRGMEGDSSCLSACAHTGPAEQSQLRTVA</sequence>
<dbReference type="AlphaFoldDB" id="A0A369WES8"/>
<keyword evidence="2" id="KW-1185">Reference proteome</keyword>
<evidence type="ECO:0000313" key="1">
    <source>
        <dbReference type="EMBL" id="RDE19803.1"/>
    </source>
</evidence>
<dbReference type="Proteomes" id="UP000253769">
    <property type="component" value="Unassembled WGS sequence"/>
</dbReference>
<dbReference type="Gene3D" id="3.40.190.10">
    <property type="entry name" value="Periplasmic binding protein-like II"/>
    <property type="match status" value="1"/>
</dbReference>
<dbReference type="EMBL" id="QQOH01000003">
    <property type="protein sequence ID" value="RDE19803.1"/>
    <property type="molecule type" value="Genomic_DNA"/>
</dbReference>
<protein>
    <recommendedName>
        <fullName evidence="3">Phosphate ABC transporter substrate-binding protein</fullName>
    </recommendedName>
</protein>
<evidence type="ECO:0000313" key="2">
    <source>
        <dbReference type="Proteomes" id="UP000253769"/>
    </source>
</evidence>
<dbReference type="PANTHER" id="PTHR35841:SF1">
    <property type="entry name" value="PHOSPHONATES-BINDING PERIPLASMIC PROTEIN"/>
    <property type="match status" value="1"/>
</dbReference>
<gene>
    <name evidence="1" type="ORF">DV711_13090</name>
</gene>
<evidence type="ECO:0008006" key="3">
    <source>
        <dbReference type="Google" id="ProtNLM"/>
    </source>
</evidence>
<dbReference type="OrthoDB" id="5599602at2"/>
<dbReference type="SUPFAM" id="SSF53850">
    <property type="entry name" value="Periplasmic binding protein-like II"/>
    <property type="match status" value="1"/>
</dbReference>
<accession>A0A369WES8</accession>
<reference evidence="1 2" key="1">
    <citation type="submission" date="2018-07" db="EMBL/GenBank/DDBJ databases">
        <title>Motiliproteus coralliicola sp. nov., a bacterium isolated from Coral.</title>
        <authorList>
            <person name="Wang G."/>
        </authorList>
    </citation>
    <scope>NUCLEOTIDE SEQUENCE [LARGE SCALE GENOMIC DNA]</scope>
    <source>
        <strain evidence="1 2">C34</strain>
    </source>
</reference>
<comment type="caution">
    <text evidence="1">The sequence shown here is derived from an EMBL/GenBank/DDBJ whole genome shotgun (WGS) entry which is preliminary data.</text>
</comment>
<proteinExistence type="predicted"/>